<dbReference type="Proteomes" id="UP001057402">
    <property type="component" value="Chromosome 6"/>
</dbReference>
<evidence type="ECO:0000313" key="1">
    <source>
        <dbReference type="EMBL" id="KAI4367063.1"/>
    </source>
</evidence>
<gene>
    <name evidence="1" type="ORF">MLD38_022844</name>
</gene>
<reference evidence="2" key="1">
    <citation type="journal article" date="2023" name="Front. Plant Sci.">
        <title>Chromosomal-level genome assembly of Melastoma candidum provides insights into trichome evolution.</title>
        <authorList>
            <person name="Zhong Y."/>
            <person name="Wu W."/>
            <person name="Sun C."/>
            <person name="Zou P."/>
            <person name="Liu Y."/>
            <person name="Dai S."/>
            <person name="Zhou R."/>
        </authorList>
    </citation>
    <scope>NUCLEOTIDE SEQUENCE [LARGE SCALE GENOMIC DNA]</scope>
</reference>
<comment type="caution">
    <text evidence="1">The sequence shown here is derived from an EMBL/GenBank/DDBJ whole genome shotgun (WGS) entry which is preliminary data.</text>
</comment>
<keyword evidence="2" id="KW-1185">Reference proteome</keyword>
<dbReference type="EMBL" id="CM042885">
    <property type="protein sequence ID" value="KAI4367063.1"/>
    <property type="molecule type" value="Genomic_DNA"/>
</dbReference>
<proteinExistence type="predicted"/>
<name>A0ACB9QJY1_9MYRT</name>
<sequence>MEHVPSQEPGDIPIPIPIPLSVPPLNTSYAHASAAAGGSHHTGHAHHPTIIPQHPLHNHLLIPHHSQLPPSTVLDDPSPPTQPTTAGGTPSSLPYKKPPVRYRECLKNHAASMGGNAMDGCGEFMPSGEEGTIEALNCSACGCHRNFHRKEVEGEPAMDYIGLASRMGSRKLILAPPHHHQNHHHQSPRNAIPGQIILHPHHQILQSDPDEQEKRTPGEGMRHQGQRPQQQQHHNSHQGQQRGEGKKRYRTKFTQEQKEKMLVFAERAGWKIQKQEESVVQRFCQEVGVKRRVLKVWMHNNKHNLASKASIGDQPGQGNGHSPPRPPSPPPPLPPPHMSHNSHPSMN</sequence>
<accession>A0ACB9QJY1</accession>
<organism evidence="1 2">
    <name type="scientific">Melastoma candidum</name>
    <dbReference type="NCBI Taxonomy" id="119954"/>
    <lineage>
        <taxon>Eukaryota</taxon>
        <taxon>Viridiplantae</taxon>
        <taxon>Streptophyta</taxon>
        <taxon>Embryophyta</taxon>
        <taxon>Tracheophyta</taxon>
        <taxon>Spermatophyta</taxon>
        <taxon>Magnoliopsida</taxon>
        <taxon>eudicotyledons</taxon>
        <taxon>Gunneridae</taxon>
        <taxon>Pentapetalae</taxon>
        <taxon>rosids</taxon>
        <taxon>malvids</taxon>
        <taxon>Myrtales</taxon>
        <taxon>Melastomataceae</taxon>
        <taxon>Melastomatoideae</taxon>
        <taxon>Melastomateae</taxon>
        <taxon>Melastoma</taxon>
    </lineage>
</organism>
<evidence type="ECO:0000313" key="2">
    <source>
        <dbReference type="Proteomes" id="UP001057402"/>
    </source>
</evidence>
<protein>
    <submittedName>
        <fullName evidence="1">Uncharacterized protein</fullName>
    </submittedName>
</protein>